<dbReference type="PANTHER" id="PTHR48098:SF3">
    <property type="entry name" value="IRON(III) ENTEROBACTIN ESTERASE"/>
    <property type="match status" value="1"/>
</dbReference>
<reference evidence="1 2" key="1">
    <citation type="submission" date="2017-06" db="EMBL/GenBank/DDBJ databases">
        <title>Draft Genome Sequence of Bacillus sp Strain 36R Isolated from saline sediment at Atanasia, Sonora, Mexico.</title>
        <authorList>
            <person name="Sanchez Diaz R."/>
            <person name="Quiroz Macias M.E."/>
            <person name="Ibarra Gamez J.C."/>
            <person name="Enciso Ibarra J."/>
            <person name="Gomez Gil B."/>
            <person name="Galaviz Silva L."/>
        </authorList>
    </citation>
    <scope>NUCLEOTIDE SEQUENCE [LARGE SCALE GENOMIC DNA]</scope>
    <source>
        <strain evidence="1 2">36R_ATNSAL</strain>
    </source>
</reference>
<dbReference type="OrthoDB" id="9803578at2"/>
<dbReference type="SUPFAM" id="SSF53474">
    <property type="entry name" value="alpha/beta-Hydrolases"/>
    <property type="match status" value="1"/>
</dbReference>
<organism evidence="1 2">
    <name type="scientific">Bacillus pumilus</name>
    <name type="common">Bacillus mesentericus</name>
    <dbReference type="NCBI Taxonomy" id="1408"/>
    <lineage>
        <taxon>Bacteria</taxon>
        <taxon>Bacillati</taxon>
        <taxon>Bacillota</taxon>
        <taxon>Bacilli</taxon>
        <taxon>Bacillales</taxon>
        <taxon>Bacillaceae</taxon>
        <taxon>Bacillus</taxon>
    </lineage>
</organism>
<comment type="caution">
    <text evidence="1">The sequence shown here is derived from an EMBL/GenBank/DDBJ whole genome shotgun (WGS) entry which is preliminary data.</text>
</comment>
<dbReference type="PANTHER" id="PTHR48098">
    <property type="entry name" value="ENTEROCHELIN ESTERASE-RELATED"/>
    <property type="match status" value="1"/>
</dbReference>
<dbReference type="Gene3D" id="3.40.50.1820">
    <property type="entry name" value="alpha/beta hydrolase"/>
    <property type="match status" value="1"/>
</dbReference>
<dbReference type="Pfam" id="PF00756">
    <property type="entry name" value="Esterase"/>
    <property type="match status" value="1"/>
</dbReference>
<accession>A0A2A5IXC1</accession>
<dbReference type="Proteomes" id="UP000228754">
    <property type="component" value="Unassembled WGS sequence"/>
</dbReference>
<dbReference type="InterPro" id="IPR050583">
    <property type="entry name" value="Mycobacterial_A85_antigen"/>
</dbReference>
<dbReference type="EMBL" id="NKHG01000040">
    <property type="protein sequence ID" value="PCK21975.1"/>
    <property type="molecule type" value="Genomic_DNA"/>
</dbReference>
<dbReference type="AlphaFoldDB" id="A0A2A5IXC1"/>
<evidence type="ECO:0000313" key="2">
    <source>
        <dbReference type="Proteomes" id="UP000228754"/>
    </source>
</evidence>
<protein>
    <recommendedName>
        <fullName evidence="3">Esterase family protein</fullName>
    </recommendedName>
</protein>
<proteinExistence type="predicted"/>
<dbReference type="InterPro" id="IPR029058">
    <property type="entry name" value="AB_hydrolase_fold"/>
</dbReference>
<evidence type="ECO:0008006" key="3">
    <source>
        <dbReference type="Google" id="ProtNLM"/>
    </source>
</evidence>
<gene>
    <name evidence="1" type="ORF">CEY02_05800</name>
</gene>
<dbReference type="InterPro" id="IPR000801">
    <property type="entry name" value="Esterase-like"/>
</dbReference>
<name>A0A2A5IXC1_BACPU</name>
<evidence type="ECO:0000313" key="1">
    <source>
        <dbReference type="EMBL" id="PCK21975.1"/>
    </source>
</evidence>
<sequence length="248" mass="28239">MDYGEKTGIIQEETLQSKELGADMTVLIYLPVNYSPLYTYHVIIAQDGHDYFRLGKIGRQAEELMQNKEMERSIIIGIPYENVTERRNTYHPDGTKFEAYKRFLANELVPYIDEHYPTYQIGSGRTFIGDSLGATISLMTAIDYPSLFGGLILQSPYVDESVLQAVKQSTALSHYAIIHQIGLEETAVKTTDGQVLDFIKPNEDLKALLEHSGADYLFETFEGDHKWTFWQPLIAPSLKRMLPYSLIN</sequence>